<evidence type="ECO:0000313" key="1">
    <source>
        <dbReference type="EMBL" id="KAK9968804.1"/>
    </source>
</evidence>
<organism evidence="1 2">
    <name type="scientific">Culter alburnus</name>
    <name type="common">Topmouth culter</name>
    <dbReference type="NCBI Taxonomy" id="194366"/>
    <lineage>
        <taxon>Eukaryota</taxon>
        <taxon>Metazoa</taxon>
        <taxon>Chordata</taxon>
        <taxon>Craniata</taxon>
        <taxon>Vertebrata</taxon>
        <taxon>Euteleostomi</taxon>
        <taxon>Actinopterygii</taxon>
        <taxon>Neopterygii</taxon>
        <taxon>Teleostei</taxon>
        <taxon>Ostariophysi</taxon>
        <taxon>Cypriniformes</taxon>
        <taxon>Xenocyprididae</taxon>
        <taxon>Xenocypridinae</taxon>
        <taxon>Culter</taxon>
    </lineage>
</organism>
<sequence length="54" mass="5767">VAFSKHAGRRINDLSVITPAVIEDRPIGALGRDGLVTDGLTYRPGDPVHSTLQI</sequence>
<keyword evidence="2" id="KW-1185">Reference proteome</keyword>
<comment type="caution">
    <text evidence="1">The sequence shown here is derived from an EMBL/GenBank/DDBJ whole genome shotgun (WGS) entry which is preliminary data.</text>
</comment>
<dbReference type="Proteomes" id="UP001479290">
    <property type="component" value="Unassembled WGS sequence"/>
</dbReference>
<gene>
    <name evidence="1" type="ORF">ABG768_003108</name>
</gene>
<reference evidence="1 2" key="1">
    <citation type="submission" date="2024-05" db="EMBL/GenBank/DDBJ databases">
        <title>A high-quality chromosomal-level genome assembly of Topmouth culter (Culter alburnus).</title>
        <authorList>
            <person name="Zhao H."/>
        </authorList>
    </citation>
    <scope>NUCLEOTIDE SEQUENCE [LARGE SCALE GENOMIC DNA]</scope>
    <source>
        <strain evidence="1">CATC2023</strain>
        <tissue evidence="1">Muscle</tissue>
    </source>
</reference>
<proteinExistence type="predicted"/>
<name>A0AAW2A8B1_CULAL</name>
<evidence type="ECO:0000313" key="2">
    <source>
        <dbReference type="Proteomes" id="UP001479290"/>
    </source>
</evidence>
<protein>
    <submittedName>
        <fullName evidence="1">Uncharacterized protein</fullName>
    </submittedName>
</protein>
<dbReference type="AlphaFoldDB" id="A0AAW2A8B1"/>
<feature type="non-terminal residue" evidence="1">
    <location>
        <position position="1"/>
    </location>
</feature>
<dbReference type="EMBL" id="JAWDJR010000010">
    <property type="protein sequence ID" value="KAK9968804.1"/>
    <property type="molecule type" value="Genomic_DNA"/>
</dbReference>
<accession>A0AAW2A8B1</accession>